<comment type="subcellular location">
    <subcellularLocation>
        <location evidence="1">Nucleus</location>
    </subcellularLocation>
</comment>
<dbReference type="GO" id="GO:0005634">
    <property type="term" value="C:nucleus"/>
    <property type="evidence" value="ECO:0007669"/>
    <property type="project" value="UniProtKB-SubCell"/>
</dbReference>
<dbReference type="InterPro" id="IPR004210">
    <property type="entry name" value="BESS_motif"/>
</dbReference>
<dbReference type="OrthoDB" id="8118596at2759"/>
<comment type="caution">
    <text evidence="3">The sequence shown here is derived from an EMBL/GenBank/DDBJ whole genome shotgun (WGS) entry which is preliminary data.</text>
</comment>
<keyword evidence="4" id="KW-1185">Reference proteome</keyword>
<evidence type="ECO:0000313" key="3">
    <source>
        <dbReference type="EMBL" id="KAG8238326.1"/>
    </source>
</evidence>
<dbReference type="AlphaFoldDB" id="A0A8K0P8X6"/>
<gene>
    <name evidence="3" type="ORF">J437_LFUL006849</name>
</gene>
<organism evidence="3 4">
    <name type="scientific">Ladona fulva</name>
    <name type="common">Scarce chaser dragonfly</name>
    <name type="synonym">Libellula fulva</name>
    <dbReference type="NCBI Taxonomy" id="123851"/>
    <lineage>
        <taxon>Eukaryota</taxon>
        <taxon>Metazoa</taxon>
        <taxon>Ecdysozoa</taxon>
        <taxon>Arthropoda</taxon>
        <taxon>Hexapoda</taxon>
        <taxon>Insecta</taxon>
        <taxon>Pterygota</taxon>
        <taxon>Palaeoptera</taxon>
        <taxon>Odonata</taxon>
        <taxon>Epiprocta</taxon>
        <taxon>Anisoptera</taxon>
        <taxon>Libelluloidea</taxon>
        <taxon>Libellulidae</taxon>
        <taxon>Ladona</taxon>
    </lineage>
</organism>
<proteinExistence type="predicted"/>
<accession>A0A8K0P8X6</accession>
<evidence type="ECO:0000313" key="4">
    <source>
        <dbReference type="Proteomes" id="UP000792457"/>
    </source>
</evidence>
<dbReference type="PROSITE" id="PS51031">
    <property type="entry name" value="BESS"/>
    <property type="match status" value="1"/>
</dbReference>
<dbReference type="EMBL" id="KZ309333">
    <property type="protein sequence ID" value="KAG8238326.1"/>
    <property type="molecule type" value="Genomic_DNA"/>
</dbReference>
<dbReference type="Proteomes" id="UP000792457">
    <property type="component" value="Unassembled WGS sequence"/>
</dbReference>
<reference evidence="3" key="1">
    <citation type="submission" date="2013-04" db="EMBL/GenBank/DDBJ databases">
        <authorList>
            <person name="Qu J."/>
            <person name="Murali S.C."/>
            <person name="Bandaranaike D."/>
            <person name="Bellair M."/>
            <person name="Blankenburg K."/>
            <person name="Chao H."/>
            <person name="Dinh H."/>
            <person name="Doddapaneni H."/>
            <person name="Downs B."/>
            <person name="Dugan-Rocha S."/>
            <person name="Elkadiri S."/>
            <person name="Gnanaolivu R.D."/>
            <person name="Hernandez B."/>
            <person name="Javaid M."/>
            <person name="Jayaseelan J.C."/>
            <person name="Lee S."/>
            <person name="Li M."/>
            <person name="Ming W."/>
            <person name="Munidasa M."/>
            <person name="Muniz J."/>
            <person name="Nguyen L."/>
            <person name="Ongeri F."/>
            <person name="Osuji N."/>
            <person name="Pu L.-L."/>
            <person name="Puazo M."/>
            <person name="Qu C."/>
            <person name="Quiroz J."/>
            <person name="Raj R."/>
            <person name="Weissenberger G."/>
            <person name="Xin Y."/>
            <person name="Zou X."/>
            <person name="Han Y."/>
            <person name="Richards S."/>
            <person name="Worley K."/>
            <person name="Muzny D."/>
            <person name="Gibbs R."/>
        </authorList>
    </citation>
    <scope>NUCLEOTIDE SEQUENCE</scope>
    <source>
        <strain evidence="3">Sampled in the wild</strain>
    </source>
</reference>
<evidence type="ECO:0000259" key="2">
    <source>
        <dbReference type="PROSITE" id="PS51031"/>
    </source>
</evidence>
<keyword evidence="1" id="KW-0539">Nucleus</keyword>
<feature type="domain" description="BESS" evidence="2">
    <location>
        <begin position="102"/>
        <end position="141"/>
    </location>
</feature>
<protein>
    <recommendedName>
        <fullName evidence="2">BESS domain-containing protein</fullName>
    </recommendedName>
</protein>
<dbReference type="GO" id="GO:0003677">
    <property type="term" value="F:DNA binding"/>
    <property type="evidence" value="ECO:0007669"/>
    <property type="project" value="InterPro"/>
</dbReference>
<reference evidence="3" key="2">
    <citation type="submission" date="2017-10" db="EMBL/GenBank/DDBJ databases">
        <title>Ladona fulva Genome sequencing and assembly.</title>
        <authorList>
            <person name="Murali S."/>
            <person name="Richards S."/>
            <person name="Bandaranaike D."/>
            <person name="Bellair M."/>
            <person name="Blankenburg K."/>
            <person name="Chao H."/>
            <person name="Dinh H."/>
            <person name="Doddapaneni H."/>
            <person name="Dugan-Rocha S."/>
            <person name="Elkadiri S."/>
            <person name="Gnanaolivu R."/>
            <person name="Hernandez B."/>
            <person name="Skinner E."/>
            <person name="Javaid M."/>
            <person name="Lee S."/>
            <person name="Li M."/>
            <person name="Ming W."/>
            <person name="Munidasa M."/>
            <person name="Muniz J."/>
            <person name="Nguyen L."/>
            <person name="Hughes D."/>
            <person name="Osuji N."/>
            <person name="Pu L.-L."/>
            <person name="Puazo M."/>
            <person name="Qu C."/>
            <person name="Quiroz J."/>
            <person name="Raj R."/>
            <person name="Weissenberger G."/>
            <person name="Xin Y."/>
            <person name="Zou X."/>
            <person name="Han Y."/>
            <person name="Worley K."/>
            <person name="Muzny D."/>
            <person name="Gibbs R."/>
        </authorList>
    </citation>
    <scope>NUCLEOTIDE SEQUENCE</scope>
    <source>
        <strain evidence="3">Sampled in the wild</strain>
    </source>
</reference>
<name>A0A8K0P8X6_LADFU</name>
<evidence type="ECO:0000256" key="1">
    <source>
        <dbReference type="PROSITE-ProRule" id="PRU00371"/>
    </source>
</evidence>
<sequence length="251" mass="28601">MERVQIWCGNEWLEANGRRPRESHTVSADIMGSQIQRHIFRLHFYPLRTGSKASPPQLLEDTLNINDSCQPPLNPVMAYKRKTKSCEDSLFCILREKKSEDIDEDKTFLLSLVPSFKRMRNDEKYQAKMEFLSFLLYFKEITLSISCKTLEINIVRQWFHKLTSEMKPRHRIAVPLLPAKEHKMIQKLIETADAHLAWRGGGSQRIEATSGVWKRAEILEGGSDGAPSGVDAIATASCPLPTLFSPDTLNS</sequence>